<dbReference type="EMBL" id="JARGDH010000004">
    <property type="protein sequence ID" value="KAL0270310.1"/>
    <property type="molecule type" value="Genomic_DNA"/>
</dbReference>
<dbReference type="EMBL" id="JARGDH010000004">
    <property type="protein sequence ID" value="KAL0270308.1"/>
    <property type="molecule type" value="Genomic_DNA"/>
</dbReference>
<evidence type="ECO:0000256" key="2">
    <source>
        <dbReference type="SAM" id="MobiDB-lite"/>
    </source>
</evidence>
<dbReference type="EMBL" id="JARGDH010000004">
    <property type="protein sequence ID" value="KAL0270306.1"/>
    <property type="molecule type" value="Genomic_DNA"/>
</dbReference>
<proteinExistence type="predicted"/>
<protein>
    <submittedName>
        <fullName evidence="3">Uncharacterized protein</fullName>
    </submittedName>
</protein>
<feature type="region of interest" description="Disordered" evidence="2">
    <location>
        <begin position="258"/>
        <end position="296"/>
    </location>
</feature>
<reference evidence="3" key="1">
    <citation type="journal article" date="2024" name="Gigascience">
        <title>Chromosome-level genome of the poultry shaft louse Menopon gallinae provides insight into the host-switching and adaptive evolution of parasitic lice.</title>
        <authorList>
            <person name="Xu Y."/>
            <person name="Ma L."/>
            <person name="Liu S."/>
            <person name="Liang Y."/>
            <person name="Liu Q."/>
            <person name="He Z."/>
            <person name="Tian L."/>
            <person name="Duan Y."/>
            <person name="Cai W."/>
            <person name="Li H."/>
            <person name="Song F."/>
        </authorList>
    </citation>
    <scope>NUCLEOTIDE SEQUENCE</scope>
    <source>
        <strain evidence="3">Cailab_2023a</strain>
    </source>
</reference>
<keyword evidence="1" id="KW-0175">Coiled coil</keyword>
<sequence length="792" mass="90723">MGSKWFDFEDDLSPNPDRFELLKRSFGLSSRKTESENLKSWSSVNRVSDIFDLDGCRTGILKDRDKLWDSVIRDRLMTGGKYHVHVSDSDCNEILSDISESARKIRSRFSRDRFDFDEYKMRKMKDGENSPGCSSSSEGFHYPEKWSRQSSCQGNVTFPESSTASINSDAVSEKSFGRSVSINSEESVCTEKSADCSTITETLPDGTNKTQFENNETWLSKSTSGSTICEKKVRDSTVTETNDDMVCDRSTKRTSYVERSATGSSLQEESTSERMVSCDKSGTKTVEQKTSSESYKKAYRSPRSTCTFYDDLESFSPRTPKNGDDSQRKFSFSRGKTVSEKISKLIDEAVQQDSLFNIPSKLETDIDKMTSDFADLKGHFGKEKRKHARRRLSGTFVEAGKSDPEWLKLNELKMENEALLQENSKLQSIIQDVTAVNKRWQKYNNERRLYVQKLLSTIQDLQEQINLISEKSAFRSSRQEDQKILYEDVEKLKREYQEHVAMLEMQVKSHKDDWDAERKEKQKMVHEKEDLERKVQELLREVKFLKNVVVEEKKRKLSFCPSCKSTIDEAAVFPRNEYFPTVSKNFRPAAHMPHKSVESEECFFSDNFMPQGGESYLQERFSECSGYSNQAKKTSGDTIVVEDENGLRLSITEQFPSKDSLHLKSILKKDKKLKLLSEQAETRHHKTVEESCGVTIGFEKDGLAKVTSFSPYADSHEYGYQDTEFLKVSGDNRSKSEPNTRSNSSENLKPLRESSSWNNQCPSAGCSGCDRSFSPSMPPQFLNHFESDRNHF</sequence>
<feature type="coiled-coil region" evidence="1">
    <location>
        <begin position="409"/>
        <end position="555"/>
    </location>
</feature>
<dbReference type="AlphaFoldDB" id="A0AAW2HLL4"/>
<dbReference type="Gene3D" id="1.20.5.990">
    <property type="entry name" value="Nemo cc2-lz domain - 1d5 darpin complex"/>
    <property type="match status" value="1"/>
</dbReference>
<evidence type="ECO:0000256" key="1">
    <source>
        <dbReference type="SAM" id="Coils"/>
    </source>
</evidence>
<evidence type="ECO:0000313" key="3">
    <source>
        <dbReference type="EMBL" id="KAL0270310.1"/>
    </source>
</evidence>
<feature type="compositionally biased region" description="Polar residues" evidence="2">
    <location>
        <begin position="739"/>
        <end position="762"/>
    </location>
</feature>
<gene>
    <name evidence="3" type="ORF">PYX00_007768</name>
</gene>
<dbReference type="EMBL" id="JARGDH010000004">
    <property type="protein sequence ID" value="KAL0270311.1"/>
    <property type="molecule type" value="Genomic_DNA"/>
</dbReference>
<organism evidence="3">
    <name type="scientific">Menopon gallinae</name>
    <name type="common">poultry shaft louse</name>
    <dbReference type="NCBI Taxonomy" id="328185"/>
    <lineage>
        <taxon>Eukaryota</taxon>
        <taxon>Metazoa</taxon>
        <taxon>Ecdysozoa</taxon>
        <taxon>Arthropoda</taxon>
        <taxon>Hexapoda</taxon>
        <taxon>Insecta</taxon>
        <taxon>Pterygota</taxon>
        <taxon>Neoptera</taxon>
        <taxon>Paraneoptera</taxon>
        <taxon>Psocodea</taxon>
        <taxon>Troctomorpha</taxon>
        <taxon>Phthiraptera</taxon>
        <taxon>Amblycera</taxon>
        <taxon>Menoponidae</taxon>
        <taxon>Menopon</taxon>
    </lineage>
</organism>
<feature type="compositionally biased region" description="Polar residues" evidence="2">
    <location>
        <begin position="283"/>
        <end position="293"/>
    </location>
</feature>
<dbReference type="EMBL" id="JARGDH010000004">
    <property type="protein sequence ID" value="KAL0270307.1"/>
    <property type="molecule type" value="Genomic_DNA"/>
</dbReference>
<accession>A0AAW2HLL4</accession>
<dbReference type="EMBL" id="JARGDH010000004">
    <property type="protein sequence ID" value="KAL0270309.1"/>
    <property type="molecule type" value="Genomic_DNA"/>
</dbReference>
<name>A0AAW2HLL4_9NEOP</name>
<comment type="caution">
    <text evidence="3">The sequence shown here is derived from an EMBL/GenBank/DDBJ whole genome shotgun (WGS) entry which is preliminary data.</text>
</comment>
<feature type="region of interest" description="Disordered" evidence="2">
    <location>
        <begin position="729"/>
        <end position="769"/>
    </location>
</feature>